<reference evidence="3 4" key="1">
    <citation type="submission" date="2018-06" db="EMBL/GenBank/DDBJ databases">
        <title>Comparative genomics of downy mildews reveals potential adaptations to biotrophy.</title>
        <authorList>
            <person name="Fletcher K."/>
            <person name="Klosterman S.J."/>
            <person name="Derevnina L."/>
            <person name="Martin F."/>
            <person name="Koike S."/>
            <person name="Reyes Chin-Wo S."/>
            <person name="Mou B."/>
            <person name="Michelmore R."/>
        </authorList>
    </citation>
    <scope>NUCLEOTIDE SEQUENCE [LARGE SCALE GENOMIC DNA]</scope>
    <source>
        <strain evidence="2 4">R13</strain>
        <strain evidence="1 3">R14</strain>
    </source>
</reference>
<evidence type="ECO:0000313" key="2">
    <source>
        <dbReference type="EMBL" id="RQM13851.1"/>
    </source>
</evidence>
<keyword evidence="3" id="KW-1185">Reference proteome</keyword>
<name>A0A3M6VJT5_9STRA</name>
<gene>
    <name evidence="2" type="ORF">DD237_002016</name>
    <name evidence="1" type="ORF">DD238_001135</name>
</gene>
<protein>
    <submittedName>
        <fullName evidence="1">Uncharacterized protein</fullName>
    </submittedName>
</protein>
<dbReference type="EMBL" id="QLLG01000172">
    <property type="protein sequence ID" value="RMX67235.1"/>
    <property type="molecule type" value="Genomic_DNA"/>
</dbReference>
<sequence length="68" mass="7309">MQSATTASSEDAVMVIALGMLTAATLGWKEHAERLAKATHGGIRSPDGVDQARRKHLVRSTKNYTTDV</sequence>
<organism evidence="1 3">
    <name type="scientific">Peronospora effusa</name>
    <dbReference type="NCBI Taxonomy" id="542832"/>
    <lineage>
        <taxon>Eukaryota</taxon>
        <taxon>Sar</taxon>
        <taxon>Stramenopiles</taxon>
        <taxon>Oomycota</taxon>
        <taxon>Peronosporomycetes</taxon>
        <taxon>Peronosporales</taxon>
        <taxon>Peronosporaceae</taxon>
        <taxon>Peronospora</taxon>
    </lineage>
</organism>
<evidence type="ECO:0000313" key="1">
    <source>
        <dbReference type="EMBL" id="RMX67235.1"/>
    </source>
</evidence>
<dbReference type="EMBL" id="QKXF01000232">
    <property type="protein sequence ID" value="RQM13851.1"/>
    <property type="molecule type" value="Genomic_DNA"/>
</dbReference>
<accession>A0A3M6VJT5</accession>
<proteinExistence type="predicted"/>
<dbReference type="Proteomes" id="UP000282087">
    <property type="component" value="Unassembled WGS sequence"/>
</dbReference>
<dbReference type="Proteomes" id="UP000286097">
    <property type="component" value="Unassembled WGS sequence"/>
</dbReference>
<evidence type="ECO:0000313" key="3">
    <source>
        <dbReference type="Proteomes" id="UP000282087"/>
    </source>
</evidence>
<dbReference type="AlphaFoldDB" id="A0A3M6VJT5"/>
<comment type="caution">
    <text evidence="1">The sequence shown here is derived from an EMBL/GenBank/DDBJ whole genome shotgun (WGS) entry which is preliminary data.</text>
</comment>
<dbReference type="VEuPathDB" id="FungiDB:DD237_002016"/>
<evidence type="ECO:0000313" key="4">
    <source>
        <dbReference type="Proteomes" id="UP000286097"/>
    </source>
</evidence>